<feature type="binding site" evidence="7">
    <location>
        <begin position="215"/>
        <end position="218"/>
    </location>
    <ligand>
        <name>substrate</name>
    </ligand>
</feature>
<comment type="catalytic activity">
    <reaction evidence="1 7">
        <text>guanosine(46) in tRNA + S-adenosyl-L-methionine = N(7)-methylguanosine(46) in tRNA + S-adenosyl-L-homocysteine</text>
        <dbReference type="Rhea" id="RHEA:42708"/>
        <dbReference type="Rhea" id="RHEA-COMP:10188"/>
        <dbReference type="Rhea" id="RHEA-COMP:10189"/>
        <dbReference type="ChEBI" id="CHEBI:57856"/>
        <dbReference type="ChEBI" id="CHEBI:59789"/>
        <dbReference type="ChEBI" id="CHEBI:74269"/>
        <dbReference type="ChEBI" id="CHEBI:74480"/>
        <dbReference type="EC" id="2.1.1.33"/>
    </reaction>
</comment>
<keyword evidence="3 7" id="KW-0489">Methyltransferase</keyword>
<dbReference type="STRING" id="670155.SAMN04488001_2707"/>
<evidence type="ECO:0000256" key="2">
    <source>
        <dbReference type="ARBA" id="ARBA00003015"/>
    </source>
</evidence>
<dbReference type="GO" id="GO:0008176">
    <property type="term" value="F:tRNA (guanine(46)-N7)-methyltransferase activity"/>
    <property type="evidence" value="ECO:0007669"/>
    <property type="project" value="UniProtKB-UniRule"/>
</dbReference>
<evidence type="ECO:0000256" key="1">
    <source>
        <dbReference type="ARBA" id="ARBA00000142"/>
    </source>
</evidence>
<comment type="caution">
    <text evidence="7">Lacks conserved residue(s) required for the propagation of feature annotation.</text>
</comment>
<dbReference type="InterPro" id="IPR029063">
    <property type="entry name" value="SAM-dependent_MTases_sf"/>
</dbReference>
<dbReference type="Proteomes" id="UP000199441">
    <property type="component" value="Unassembled WGS sequence"/>
</dbReference>
<evidence type="ECO:0000313" key="9">
    <source>
        <dbReference type="Proteomes" id="UP000199441"/>
    </source>
</evidence>
<dbReference type="Gene3D" id="3.40.50.150">
    <property type="entry name" value="Vaccinia Virus protein VP39"/>
    <property type="match status" value="1"/>
</dbReference>
<comment type="similarity">
    <text evidence="7">Belongs to the class I-like SAM-binding methyltransferase superfamily. TrmB family.</text>
</comment>
<dbReference type="PANTHER" id="PTHR23417:SF14">
    <property type="entry name" value="PENTACOTRIPEPTIDE-REPEAT REGION OF PRORP DOMAIN-CONTAINING PROTEIN"/>
    <property type="match status" value="1"/>
</dbReference>
<dbReference type="OrthoDB" id="9802090at2"/>
<dbReference type="Pfam" id="PF02390">
    <property type="entry name" value="Methyltransf_4"/>
    <property type="match status" value="1"/>
</dbReference>
<evidence type="ECO:0000256" key="4">
    <source>
        <dbReference type="ARBA" id="ARBA00022679"/>
    </source>
</evidence>
<dbReference type="AlphaFoldDB" id="A0A1H3A229"/>
<dbReference type="EC" id="2.1.1.33" evidence="7"/>
<feature type="binding site" evidence="7">
    <location>
        <position position="143"/>
    </location>
    <ligand>
        <name>S-adenosyl-L-methionine</name>
        <dbReference type="ChEBI" id="CHEBI:59789"/>
    </ligand>
</feature>
<dbReference type="EMBL" id="FNOI01000005">
    <property type="protein sequence ID" value="SDX23663.1"/>
    <property type="molecule type" value="Genomic_DNA"/>
</dbReference>
<feature type="binding site" evidence="7">
    <location>
        <position position="179"/>
    </location>
    <ligand>
        <name>substrate</name>
    </ligand>
</feature>
<reference evidence="9" key="1">
    <citation type="submission" date="2016-10" db="EMBL/GenBank/DDBJ databases">
        <authorList>
            <person name="Varghese N."/>
            <person name="Submissions S."/>
        </authorList>
    </citation>
    <scope>NUCLEOTIDE SEQUENCE [LARGE SCALE GENOMIC DNA]</scope>
    <source>
        <strain evidence="9">DSM 26922</strain>
    </source>
</reference>
<evidence type="ECO:0000313" key="8">
    <source>
        <dbReference type="EMBL" id="SDX23663.1"/>
    </source>
</evidence>
<feature type="binding site" evidence="7">
    <location>
        <position position="121"/>
    </location>
    <ligand>
        <name>S-adenosyl-L-methionine</name>
        <dbReference type="ChEBI" id="CHEBI:59789"/>
    </ligand>
</feature>
<evidence type="ECO:0000256" key="7">
    <source>
        <dbReference type="HAMAP-Rule" id="MF_01057"/>
    </source>
</evidence>
<sequence>MSTSDTDSATPRRNFYGRLKGKTLNARQQQDFNEVLPKYLLDHVSREDNPDRTLLDVDRIRDGRPLWLEVGFGSGEHILHQAKANPDVLIIGCEIYVNGVASLLGKIRREGVTNIVIHPGDARDLLDVLPENSLDKMFLLYPDPWPKARHHRRRFVTPEHLDPLAEKLKSGHEFRVATDIEDYVRQTLEEVPPAGFTLTENPDDLSTAWDDWFSTRYEQKALREGRAPHYMTFIRT</sequence>
<dbReference type="RefSeq" id="WP_089947471.1">
    <property type="nucleotide sequence ID" value="NZ_FNOI01000005.1"/>
</dbReference>
<feature type="binding site" evidence="7">
    <location>
        <position position="147"/>
    </location>
    <ligand>
        <name>substrate</name>
    </ligand>
</feature>
<dbReference type="NCBIfam" id="TIGR00091">
    <property type="entry name" value="tRNA (guanosine(46)-N7)-methyltransferase TrmB"/>
    <property type="match status" value="1"/>
</dbReference>
<dbReference type="InterPro" id="IPR055361">
    <property type="entry name" value="tRNA_methyltr_TrmB_bact"/>
</dbReference>
<keyword evidence="5 7" id="KW-0949">S-adenosyl-L-methionine</keyword>
<dbReference type="PROSITE" id="PS51625">
    <property type="entry name" value="SAM_MT_TRMB"/>
    <property type="match status" value="1"/>
</dbReference>
<dbReference type="HAMAP" id="MF_01057">
    <property type="entry name" value="tRNA_methyltr_TrmB"/>
    <property type="match status" value="1"/>
</dbReference>
<dbReference type="GO" id="GO:0043527">
    <property type="term" value="C:tRNA methyltransferase complex"/>
    <property type="evidence" value="ECO:0007669"/>
    <property type="project" value="TreeGrafter"/>
</dbReference>
<protein>
    <recommendedName>
        <fullName evidence="7">tRNA (guanine-N(7)-)-methyltransferase</fullName>
        <ecNumber evidence="7">2.1.1.33</ecNumber>
    </recommendedName>
    <alternativeName>
        <fullName evidence="7">tRNA (guanine(46)-N(7))-methyltransferase</fullName>
    </alternativeName>
    <alternativeName>
        <fullName evidence="7">tRNA(m7G46)-methyltransferase</fullName>
    </alternativeName>
</protein>
<dbReference type="InterPro" id="IPR003358">
    <property type="entry name" value="tRNA_(Gua-N-7)_MeTrfase_Trmb"/>
</dbReference>
<evidence type="ECO:0000256" key="6">
    <source>
        <dbReference type="ARBA" id="ARBA00022694"/>
    </source>
</evidence>
<gene>
    <name evidence="7" type="primary">trmB</name>
    <name evidence="8" type="ORF">SAMN04488001_2707</name>
</gene>
<keyword evidence="4 7" id="KW-0808">Transferase</keyword>
<evidence type="ECO:0000256" key="3">
    <source>
        <dbReference type="ARBA" id="ARBA00022603"/>
    </source>
</evidence>
<dbReference type="SUPFAM" id="SSF53335">
    <property type="entry name" value="S-adenosyl-L-methionine-dependent methyltransferases"/>
    <property type="match status" value="1"/>
</dbReference>
<accession>A0A1H3A229</accession>
<feature type="binding site" evidence="7">
    <location>
        <position position="94"/>
    </location>
    <ligand>
        <name>S-adenosyl-L-methionine</name>
        <dbReference type="ChEBI" id="CHEBI:59789"/>
    </ligand>
</feature>
<keyword evidence="9" id="KW-1185">Reference proteome</keyword>
<keyword evidence="6 7" id="KW-0819">tRNA processing</keyword>
<dbReference type="UniPathway" id="UPA00989"/>
<name>A0A1H3A229_9RHOB</name>
<dbReference type="PANTHER" id="PTHR23417">
    <property type="entry name" value="3-DEOXY-D-MANNO-OCTULOSONIC-ACID TRANSFERASE/TRNA GUANINE-N 7 - -METHYLTRANSFERASE"/>
    <property type="match status" value="1"/>
</dbReference>
<feature type="binding site" evidence="7">
    <location>
        <position position="69"/>
    </location>
    <ligand>
        <name>S-adenosyl-L-methionine</name>
        <dbReference type="ChEBI" id="CHEBI:59789"/>
    </ligand>
</feature>
<evidence type="ECO:0000256" key="5">
    <source>
        <dbReference type="ARBA" id="ARBA00022691"/>
    </source>
</evidence>
<organism evidence="8 9">
    <name type="scientific">Litoreibacter albidus</name>
    <dbReference type="NCBI Taxonomy" id="670155"/>
    <lineage>
        <taxon>Bacteria</taxon>
        <taxon>Pseudomonadati</taxon>
        <taxon>Pseudomonadota</taxon>
        <taxon>Alphaproteobacteria</taxon>
        <taxon>Rhodobacterales</taxon>
        <taxon>Roseobacteraceae</taxon>
        <taxon>Litoreibacter</taxon>
    </lineage>
</organism>
<comment type="function">
    <text evidence="2 7">Catalyzes the formation of N(7)-methylguanine at position 46 (m7G46) in tRNA.</text>
</comment>
<comment type="pathway">
    <text evidence="7">tRNA modification; N(7)-methylguanine-tRNA biosynthesis.</text>
</comment>
<proteinExistence type="inferred from homology"/>